<evidence type="ECO:0000259" key="14">
    <source>
        <dbReference type="Pfam" id="PF21772"/>
    </source>
</evidence>
<evidence type="ECO:0000256" key="13">
    <source>
        <dbReference type="SAM" id="MobiDB-lite"/>
    </source>
</evidence>
<dbReference type="Pfam" id="PF21772">
    <property type="entry name" value="CATIP_N"/>
    <property type="match status" value="1"/>
</dbReference>
<keyword evidence="16" id="KW-1185">Reference proteome</keyword>
<comment type="function">
    <text evidence="10">Plays a role in primary ciliogenesis by modulating actin polymerization.</text>
</comment>
<reference evidence="15 16" key="1">
    <citation type="submission" date="2018-01" db="EMBL/GenBank/DDBJ databases">
        <title>Comparison of the Chinese Bamboo Partridge and Red Junglefowl genome sequences highlights the importance of demography in genome evolution.</title>
        <authorList>
            <person name="Tiley G.P."/>
            <person name="Kimball R.T."/>
            <person name="Braun E.L."/>
            <person name="Burleigh J.G."/>
        </authorList>
    </citation>
    <scope>NUCLEOTIDE SEQUENCE [LARGE SCALE GENOMIC DNA]</scope>
    <source>
        <strain evidence="15">RTK389</strain>
        <tissue evidence="15">Blood</tissue>
    </source>
</reference>
<accession>A0A2P4SGF4</accession>
<evidence type="ECO:0000256" key="4">
    <source>
        <dbReference type="ARBA" id="ARBA00022475"/>
    </source>
</evidence>
<dbReference type="PANTHER" id="PTHR15505">
    <property type="entry name" value="RIIA DOMAIN-CONTAINING PROTEIN 1"/>
    <property type="match status" value="1"/>
</dbReference>
<evidence type="ECO:0000256" key="8">
    <source>
        <dbReference type="ARBA" id="ARBA00023212"/>
    </source>
</evidence>
<dbReference type="GO" id="GO:0005856">
    <property type="term" value="C:cytoskeleton"/>
    <property type="evidence" value="ECO:0007669"/>
    <property type="project" value="UniProtKB-SubCell"/>
</dbReference>
<keyword evidence="5" id="KW-0963">Cytoplasm</keyword>
<proteinExistence type="inferred from homology"/>
<feature type="domain" description="Ciliogenesis-associated TTC17-interacting protein N-terminal" evidence="14">
    <location>
        <begin position="28"/>
        <end position="163"/>
    </location>
</feature>
<name>A0A2P4SGF4_BAMTH</name>
<gene>
    <name evidence="15" type="ORF">CIB84_013063</name>
</gene>
<dbReference type="InterPro" id="IPR048777">
    <property type="entry name" value="CATIP_N"/>
</dbReference>
<comment type="caution">
    <text evidence="15">The sequence shown here is derived from an EMBL/GenBank/DDBJ whole genome shotgun (WGS) entry which is preliminary data.</text>
</comment>
<evidence type="ECO:0000313" key="16">
    <source>
        <dbReference type="Proteomes" id="UP000237246"/>
    </source>
</evidence>
<dbReference type="SUPFAM" id="SSF47391">
    <property type="entry name" value="Dimerization-anchoring domain of cAMP-dependent PK regulatory subunit"/>
    <property type="match status" value="1"/>
</dbReference>
<evidence type="ECO:0000256" key="2">
    <source>
        <dbReference type="ARBA" id="ARBA00004236"/>
    </source>
</evidence>
<keyword evidence="6" id="KW-0970">Cilium biogenesis/degradation</keyword>
<evidence type="ECO:0000256" key="5">
    <source>
        <dbReference type="ARBA" id="ARBA00022490"/>
    </source>
</evidence>
<dbReference type="GO" id="GO:0005634">
    <property type="term" value="C:nucleus"/>
    <property type="evidence" value="ECO:0007669"/>
    <property type="project" value="UniProtKB-SubCell"/>
</dbReference>
<comment type="subcellular location">
    <subcellularLocation>
        <location evidence="2">Cell membrane</location>
    </subcellularLocation>
    <subcellularLocation>
        <location evidence="3">Cytoplasm</location>
        <location evidence="3">Cytoskeleton</location>
    </subcellularLocation>
    <subcellularLocation>
        <location evidence="1">Nucleus</location>
    </subcellularLocation>
</comment>
<dbReference type="OrthoDB" id="6334211at2759"/>
<evidence type="ECO:0000256" key="12">
    <source>
        <dbReference type="ARBA" id="ARBA00039249"/>
    </source>
</evidence>
<dbReference type="GO" id="GO:0005886">
    <property type="term" value="C:plasma membrane"/>
    <property type="evidence" value="ECO:0007669"/>
    <property type="project" value="UniProtKB-SubCell"/>
</dbReference>
<keyword evidence="7" id="KW-0472">Membrane</keyword>
<evidence type="ECO:0000256" key="11">
    <source>
        <dbReference type="ARBA" id="ARBA00037938"/>
    </source>
</evidence>
<evidence type="ECO:0000256" key="3">
    <source>
        <dbReference type="ARBA" id="ARBA00004245"/>
    </source>
</evidence>
<dbReference type="GO" id="GO:0044782">
    <property type="term" value="P:cilium organization"/>
    <property type="evidence" value="ECO:0007669"/>
    <property type="project" value="TreeGrafter"/>
</dbReference>
<sequence length="326" mass="35633">CTWLRHPGVPLPLHQLRGVLGWLCFPQFGAHSVERKIHMVQHPHGMTVTVTTQEGEAEPQRQVFSYSWASLRGLLGEAASLLLLRVLACHRAVPPGITFPAIDKEGHLCTTTYRSLGVQQQPVGSTQVEVLVVERALHAAQSIPMVWHHSLLPSGYGVGLRRVGGGGAPGWRKSASVPFCRHLARQVQVGCPVVAVLQDAPALSSTAAEPQPLFPKQLLDWKEDAQLCSWFLDRKLGTGTTLSPTLQEELRASHSTYVQQHPELFALLADFLQALLLRQPPDPILFAAEFFAPFARRQPPGPSFASSVSLSPFCSISRRSPPAQGD</sequence>
<keyword evidence="8" id="KW-0206">Cytoskeleton</keyword>
<evidence type="ECO:0000313" key="15">
    <source>
        <dbReference type="EMBL" id="POI23189.1"/>
    </source>
</evidence>
<feature type="non-terminal residue" evidence="15">
    <location>
        <position position="1"/>
    </location>
</feature>
<evidence type="ECO:0000256" key="9">
    <source>
        <dbReference type="ARBA" id="ARBA00023242"/>
    </source>
</evidence>
<feature type="compositionally biased region" description="Polar residues" evidence="13">
    <location>
        <begin position="304"/>
        <end position="318"/>
    </location>
</feature>
<keyword evidence="4" id="KW-1003">Cell membrane</keyword>
<evidence type="ECO:0000256" key="1">
    <source>
        <dbReference type="ARBA" id="ARBA00004123"/>
    </source>
</evidence>
<organism evidence="15 16">
    <name type="scientific">Bambusicola thoracicus</name>
    <name type="common">Chinese bamboo-partridge</name>
    <name type="synonym">Perdix thoracica</name>
    <dbReference type="NCBI Taxonomy" id="9083"/>
    <lineage>
        <taxon>Eukaryota</taxon>
        <taxon>Metazoa</taxon>
        <taxon>Chordata</taxon>
        <taxon>Craniata</taxon>
        <taxon>Vertebrata</taxon>
        <taxon>Euteleostomi</taxon>
        <taxon>Archelosauria</taxon>
        <taxon>Archosauria</taxon>
        <taxon>Dinosauria</taxon>
        <taxon>Saurischia</taxon>
        <taxon>Theropoda</taxon>
        <taxon>Coelurosauria</taxon>
        <taxon>Aves</taxon>
        <taxon>Neognathae</taxon>
        <taxon>Galloanserae</taxon>
        <taxon>Galliformes</taxon>
        <taxon>Phasianidae</taxon>
        <taxon>Perdicinae</taxon>
        <taxon>Bambusicola</taxon>
    </lineage>
</organism>
<dbReference type="PANTHER" id="PTHR15505:SF3">
    <property type="entry name" value="CILIOGENESIS-ASSOCIATED TTC17-INTERACTING PROTEIN"/>
    <property type="match status" value="1"/>
</dbReference>
<comment type="similarity">
    <text evidence="11">Belongs to the CATIP family.</text>
</comment>
<dbReference type="AlphaFoldDB" id="A0A2P4SGF4"/>
<keyword evidence="9" id="KW-0539">Nucleus</keyword>
<protein>
    <recommendedName>
        <fullName evidence="12">Ciliogenesis-associated TTC17-interacting protein</fullName>
    </recommendedName>
</protein>
<feature type="region of interest" description="Disordered" evidence="13">
    <location>
        <begin position="301"/>
        <end position="326"/>
    </location>
</feature>
<dbReference type="Proteomes" id="UP000237246">
    <property type="component" value="Unassembled WGS sequence"/>
</dbReference>
<evidence type="ECO:0000256" key="6">
    <source>
        <dbReference type="ARBA" id="ARBA00022794"/>
    </source>
</evidence>
<dbReference type="EMBL" id="PPHD01051116">
    <property type="protein sequence ID" value="POI23189.1"/>
    <property type="molecule type" value="Genomic_DNA"/>
</dbReference>
<dbReference type="GO" id="GO:0030041">
    <property type="term" value="P:actin filament polymerization"/>
    <property type="evidence" value="ECO:0007669"/>
    <property type="project" value="TreeGrafter"/>
</dbReference>
<evidence type="ECO:0000256" key="10">
    <source>
        <dbReference type="ARBA" id="ARBA00037538"/>
    </source>
</evidence>
<evidence type="ECO:0000256" key="7">
    <source>
        <dbReference type="ARBA" id="ARBA00023136"/>
    </source>
</evidence>